<sequence>MSTFRNFAVELQTMIASYMSPYDLAQFAQTSRLSLAISKRPKLYTDALLRMGFSIPMPSMSVYEFCIGFFGGGLCSACGNHTDAIPLSYTLRLRVCNRVCQDALVANKIIVEIATRKNPTAQREELERLKTWLPRVEPLIRGHTFYLRSDILRASSQLQQAKSRDKFQADGQGCPVEDREVTLRKSWEEKALELPEKMKVARDVLRWQEMVYLEERDTLKRNVSKHLSRILKMRELDCTTAEILRSPTLQRAIKLWNRDLLEITLPAFAAIQPVVLREAFLAQAGVPPPLFEYRKSDKILCPVCSSGNPFLVDNLVTHIFHKHPDDFPRLRDTYNTTPKLKYCELCPPSMRKYNMQGMRDHVAARHTQK</sequence>
<evidence type="ECO:0008006" key="3">
    <source>
        <dbReference type="Google" id="ProtNLM"/>
    </source>
</evidence>
<accession>A0AAW0DML2</accession>
<dbReference type="EMBL" id="JAWWNJ010000007">
    <property type="protein sequence ID" value="KAK7052433.1"/>
    <property type="molecule type" value="Genomic_DNA"/>
</dbReference>
<reference evidence="1 2" key="1">
    <citation type="journal article" date="2024" name="J Genomics">
        <title>Draft genome sequencing and assembly of Favolaschia claudopus CIRM-BRFM 2984 isolated from oak limbs.</title>
        <authorList>
            <person name="Navarro D."/>
            <person name="Drula E."/>
            <person name="Chaduli D."/>
            <person name="Cazenave R."/>
            <person name="Ahrendt S."/>
            <person name="Wang J."/>
            <person name="Lipzen A."/>
            <person name="Daum C."/>
            <person name="Barry K."/>
            <person name="Grigoriev I.V."/>
            <person name="Favel A."/>
            <person name="Rosso M.N."/>
            <person name="Martin F."/>
        </authorList>
    </citation>
    <scope>NUCLEOTIDE SEQUENCE [LARGE SCALE GENOMIC DNA]</scope>
    <source>
        <strain evidence="1 2">CIRM-BRFM 2984</strain>
    </source>
</reference>
<protein>
    <recommendedName>
        <fullName evidence="3">F-box domain-containing protein</fullName>
    </recommendedName>
</protein>
<dbReference type="Proteomes" id="UP001362999">
    <property type="component" value="Unassembled WGS sequence"/>
</dbReference>
<gene>
    <name evidence="1" type="ORF">R3P38DRAFT_2860288</name>
</gene>
<organism evidence="1 2">
    <name type="scientific">Favolaschia claudopus</name>
    <dbReference type="NCBI Taxonomy" id="2862362"/>
    <lineage>
        <taxon>Eukaryota</taxon>
        <taxon>Fungi</taxon>
        <taxon>Dikarya</taxon>
        <taxon>Basidiomycota</taxon>
        <taxon>Agaricomycotina</taxon>
        <taxon>Agaricomycetes</taxon>
        <taxon>Agaricomycetidae</taxon>
        <taxon>Agaricales</taxon>
        <taxon>Marasmiineae</taxon>
        <taxon>Mycenaceae</taxon>
        <taxon>Favolaschia</taxon>
    </lineage>
</organism>
<evidence type="ECO:0000313" key="2">
    <source>
        <dbReference type="Proteomes" id="UP001362999"/>
    </source>
</evidence>
<dbReference type="AlphaFoldDB" id="A0AAW0DML2"/>
<name>A0AAW0DML2_9AGAR</name>
<evidence type="ECO:0000313" key="1">
    <source>
        <dbReference type="EMBL" id="KAK7052433.1"/>
    </source>
</evidence>
<proteinExistence type="predicted"/>
<keyword evidence="2" id="KW-1185">Reference proteome</keyword>
<comment type="caution">
    <text evidence="1">The sequence shown here is derived from an EMBL/GenBank/DDBJ whole genome shotgun (WGS) entry which is preliminary data.</text>
</comment>